<proteinExistence type="predicted"/>
<dbReference type="RefSeq" id="WP_046240347.1">
    <property type="nucleotide sequence ID" value="NZ_CBCSDN010000061.1"/>
</dbReference>
<feature type="domain" description="HTH cro/C1-type" evidence="1">
    <location>
        <begin position="14"/>
        <end position="46"/>
    </location>
</feature>
<dbReference type="Proteomes" id="UP000095607">
    <property type="component" value="Chromosome"/>
</dbReference>
<evidence type="ECO:0000259" key="1">
    <source>
        <dbReference type="PROSITE" id="PS50943"/>
    </source>
</evidence>
<evidence type="ECO:0000313" key="2">
    <source>
        <dbReference type="EMBL" id="AOV05719.1"/>
    </source>
</evidence>
<sequence length="68" mass="7314">MTAKPPSEHTAGEIATWMARNGLTQTAAAEALGISRRMLLYYLTGEKPVPRTVALACLGWEVERANAA</sequence>
<keyword evidence="3" id="KW-1185">Reference proteome</keyword>
<name>A0ABN4SVS7_9BURK</name>
<dbReference type="InterPro" id="IPR010982">
    <property type="entry name" value="Lambda_DNA-bd_dom_sf"/>
</dbReference>
<dbReference type="CDD" id="cd00093">
    <property type="entry name" value="HTH_XRE"/>
    <property type="match status" value="1"/>
</dbReference>
<dbReference type="Gene3D" id="1.10.260.40">
    <property type="entry name" value="lambda repressor-like DNA-binding domains"/>
    <property type="match status" value="1"/>
</dbReference>
<dbReference type="InterPro" id="IPR001387">
    <property type="entry name" value="Cro/C1-type_HTH"/>
</dbReference>
<accession>A0ABN4SVS7</accession>
<dbReference type="SUPFAM" id="SSF47413">
    <property type="entry name" value="lambda repressor-like DNA-binding domains"/>
    <property type="match status" value="1"/>
</dbReference>
<dbReference type="EMBL" id="CP017420">
    <property type="protein sequence ID" value="AOV05719.1"/>
    <property type="molecule type" value="Genomic_DNA"/>
</dbReference>
<evidence type="ECO:0000313" key="3">
    <source>
        <dbReference type="Proteomes" id="UP000095607"/>
    </source>
</evidence>
<protein>
    <recommendedName>
        <fullName evidence="1">HTH cro/C1-type domain-containing protein</fullName>
    </recommendedName>
</protein>
<dbReference type="Pfam" id="PF13560">
    <property type="entry name" value="HTH_31"/>
    <property type="match status" value="1"/>
</dbReference>
<organism evidence="2 3">
    <name type="scientific">Delftia tsuruhatensis</name>
    <dbReference type="NCBI Taxonomy" id="180282"/>
    <lineage>
        <taxon>Bacteria</taxon>
        <taxon>Pseudomonadati</taxon>
        <taxon>Pseudomonadota</taxon>
        <taxon>Betaproteobacteria</taxon>
        <taxon>Burkholderiales</taxon>
        <taxon>Comamonadaceae</taxon>
        <taxon>Delftia</taxon>
    </lineage>
</organism>
<reference evidence="2 3" key="1">
    <citation type="submission" date="2016-09" db="EMBL/GenBank/DDBJ databases">
        <title>Complete genome sequence of Deltia acidovorans CM13 isolated from murine proximal colonic tissue.</title>
        <authorList>
            <person name="Saffarian A."/>
        </authorList>
    </citation>
    <scope>NUCLEOTIDE SEQUENCE [LARGE SCALE GENOMIC DNA]</scope>
    <source>
        <strain evidence="2 3">CM13</strain>
    </source>
</reference>
<dbReference type="PROSITE" id="PS50943">
    <property type="entry name" value="HTH_CROC1"/>
    <property type="match status" value="1"/>
</dbReference>
<gene>
    <name evidence="2" type="ORF">BI380_32615</name>
</gene>